<dbReference type="EMBL" id="JAAPAO010000353">
    <property type="protein sequence ID" value="KAF4662214.1"/>
    <property type="molecule type" value="Genomic_DNA"/>
</dbReference>
<sequence>MSSSSSDDSETDISYDQLEEALEHVYLMYDHLWCRARVFESKAMEVSAVVNRIYQTGMTDDNAAQLFTKARNALLARKELVSMPRDPLSPANSRCPHRAGEGKTQKDGNTDAAGWTLIRMMEETIPPALGQLLQFEDSGTLPGVVPLDTVPPPPPRSPSRRAGLRLHRLKRKIRTLLNKVAENNITRTAEELAKLEIHTRLVSDLLIVSTVRRAIQEPIFTEVYAKLLLEFRSQAIPVDGVLNFDRVVFRDMLVTEVHRQFAEVLVDFDLIFNKNICKGDADFACAREARRQEAFQCMRLLGIFFRTGLFTVETLKRVAGSLVFRPSATPTPFEIECAVKLLEATGMQLDSGDDRCRGFCSCLLGRLVHLKESITEGRLRMMILNLEKAREGRWKRTKTTGASREVESVKDTVKPVLKKKKAHGRSGHKPIEVFSEEGFRTIRDMYQDDGSLERFMAQAVAMATHDRSCVRSMVELLLSWGPTTHRKKKSKEADLIVEMVRWGVVSFELLYETLTAFMQDIDERSPLSAPTYEFIQKVYAQLLTAEYDAPEGPESFDSALFLSWEALHSESKAFDLGLGILQNVKDIAGLEGVRRSLAALQPVVGQMHAAESISDDADGFWDPLLDDELEAPCSVAPPIDS</sequence>
<protein>
    <recommendedName>
        <fullName evidence="2">MIF4G domain-containing protein</fullName>
    </recommendedName>
</protein>
<feature type="compositionally biased region" description="Basic and acidic residues" evidence="1">
    <location>
        <begin position="98"/>
        <end position="109"/>
    </location>
</feature>
<gene>
    <name evidence="3" type="ORF">FOL47_006361</name>
</gene>
<evidence type="ECO:0000313" key="4">
    <source>
        <dbReference type="Proteomes" id="UP000591131"/>
    </source>
</evidence>
<dbReference type="SUPFAM" id="SSF48371">
    <property type="entry name" value="ARM repeat"/>
    <property type="match status" value="1"/>
</dbReference>
<dbReference type="GO" id="GO:0003723">
    <property type="term" value="F:RNA binding"/>
    <property type="evidence" value="ECO:0007669"/>
    <property type="project" value="InterPro"/>
</dbReference>
<feature type="domain" description="MIF4G" evidence="2">
    <location>
        <begin position="171"/>
        <end position="384"/>
    </location>
</feature>
<keyword evidence="4" id="KW-1185">Reference proteome</keyword>
<dbReference type="Gene3D" id="1.25.40.180">
    <property type="match status" value="1"/>
</dbReference>
<proteinExistence type="predicted"/>
<dbReference type="InterPro" id="IPR016024">
    <property type="entry name" value="ARM-type_fold"/>
</dbReference>
<evidence type="ECO:0000259" key="2">
    <source>
        <dbReference type="Pfam" id="PF02854"/>
    </source>
</evidence>
<reference evidence="3 4" key="1">
    <citation type="submission" date="2020-04" db="EMBL/GenBank/DDBJ databases">
        <title>Perkinsus chesapeaki whole genome sequence.</title>
        <authorList>
            <person name="Bogema D.R."/>
        </authorList>
    </citation>
    <scope>NUCLEOTIDE SEQUENCE [LARGE SCALE GENOMIC DNA]</scope>
    <source>
        <strain evidence="3">ATCC PRA-425</strain>
    </source>
</reference>
<dbReference type="InterPro" id="IPR003890">
    <property type="entry name" value="MIF4G-like_typ-3"/>
</dbReference>
<dbReference type="Proteomes" id="UP000591131">
    <property type="component" value="Unassembled WGS sequence"/>
</dbReference>
<evidence type="ECO:0000313" key="3">
    <source>
        <dbReference type="EMBL" id="KAF4662214.1"/>
    </source>
</evidence>
<accession>A0A7J6LSN7</accession>
<dbReference type="AlphaFoldDB" id="A0A7J6LSN7"/>
<comment type="caution">
    <text evidence="3">The sequence shown here is derived from an EMBL/GenBank/DDBJ whole genome shotgun (WGS) entry which is preliminary data.</text>
</comment>
<feature type="region of interest" description="Disordered" evidence="1">
    <location>
        <begin position="84"/>
        <end position="110"/>
    </location>
</feature>
<dbReference type="OrthoDB" id="6379360at2759"/>
<dbReference type="Pfam" id="PF02854">
    <property type="entry name" value="MIF4G"/>
    <property type="match status" value="1"/>
</dbReference>
<evidence type="ECO:0000256" key="1">
    <source>
        <dbReference type="SAM" id="MobiDB-lite"/>
    </source>
</evidence>
<organism evidence="3 4">
    <name type="scientific">Perkinsus chesapeaki</name>
    <name type="common">Clam parasite</name>
    <name type="synonym">Perkinsus andrewsi</name>
    <dbReference type="NCBI Taxonomy" id="330153"/>
    <lineage>
        <taxon>Eukaryota</taxon>
        <taxon>Sar</taxon>
        <taxon>Alveolata</taxon>
        <taxon>Perkinsozoa</taxon>
        <taxon>Perkinsea</taxon>
        <taxon>Perkinsida</taxon>
        <taxon>Perkinsidae</taxon>
        <taxon>Perkinsus</taxon>
    </lineage>
</organism>
<name>A0A7J6LSN7_PERCH</name>